<dbReference type="Gene3D" id="1.10.1540.10">
    <property type="entry name" value="BEACH domain"/>
    <property type="match status" value="1"/>
</dbReference>
<comment type="caution">
    <text evidence="2">The sequence shown here is derived from an EMBL/GenBank/DDBJ whole genome shotgun (WGS) entry which is preliminary data.</text>
</comment>
<feature type="non-terminal residue" evidence="2">
    <location>
        <position position="1"/>
    </location>
</feature>
<evidence type="ECO:0000259" key="1">
    <source>
        <dbReference type="PROSITE" id="PS50197"/>
    </source>
</evidence>
<dbReference type="PANTHER" id="PTHR46866">
    <property type="entry name" value="GH12955P"/>
    <property type="match status" value="1"/>
</dbReference>
<evidence type="ECO:0000313" key="2">
    <source>
        <dbReference type="EMBL" id="CAF1556267.1"/>
    </source>
</evidence>
<sequence>KIIAFIHQHGLSCGPIQLTDIHINERYWIQLKPRFQSCLASIEFVSNGSHNNTDDDYHIYPASTSNSRKNSVTPATASTQKTRLISQNEEASVISTRTTKFSPTTSTILSHSPVYHVEHRYETYCQTHIDIVELIKQWQLGHISNFDYLLILNALAGRKFHDPNNHLIFPWINDFTSSTYNLRDLSQSKYRLNK</sequence>
<gene>
    <name evidence="2" type="ORF">JYZ213_LOCUS46615</name>
</gene>
<dbReference type="AlphaFoldDB" id="A0A815XDU1"/>
<dbReference type="InterPro" id="IPR000409">
    <property type="entry name" value="BEACH_dom"/>
</dbReference>
<dbReference type="EMBL" id="CAJNOG010005986">
    <property type="protein sequence ID" value="CAF1556267.1"/>
    <property type="molecule type" value="Genomic_DNA"/>
</dbReference>
<dbReference type="Proteomes" id="UP000663845">
    <property type="component" value="Unassembled WGS sequence"/>
</dbReference>
<feature type="non-terminal residue" evidence="2">
    <location>
        <position position="194"/>
    </location>
</feature>
<organism evidence="2 3">
    <name type="scientific">Adineta steineri</name>
    <dbReference type="NCBI Taxonomy" id="433720"/>
    <lineage>
        <taxon>Eukaryota</taxon>
        <taxon>Metazoa</taxon>
        <taxon>Spiralia</taxon>
        <taxon>Gnathifera</taxon>
        <taxon>Rotifera</taxon>
        <taxon>Eurotatoria</taxon>
        <taxon>Bdelloidea</taxon>
        <taxon>Adinetida</taxon>
        <taxon>Adinetidae</taxon>
        <taxon>Adineta</taxon>
    </lineage>
</organism>
<name>A0A815XDU1_9BILA</name>
<dbReference type="PROSITE" id="PS50197">
    <property type="entry name" value="BEACH"/>
    <property type="match status" value="1"/>
</dbReference>
<dbReference type="InterPro" id="IPR036372">
    <property type="entry name" value="BEACH_dom_sf"/>
</dbReference>
<evidence type="ECO:0000313" key="3">
    <source>
        <dbReference type="Proteomes" id="UP000663845"/>
    </source>
</evidence>
<feature type="domain" description="BEACH" evidence="1">
    <location>
        <begin position="123"/>
        <end position="194"/>
    </location>
</feature>
<protein>
    <recommendedName>
        <fullName evidence="1">BEACH domain-containing protein</fullName>
    </recommendedName>
</protein>
<dbReference type="Pfam" id="PF02138">
    <property type="entry name" value="Beach"/>
    <property type="match status" value="1"/>
</dbReference>
<dbReference type="SUPFAM" id="SSF81837">
    <property type="entry name" value="BEACH domain"/>
    <property type="match status" value="1"/>
</dbReference>
<accession>A0A815XDU1</accession>
<proteinExistence type="predicted"/>
<dbReference type="PANTHER" id="PTHR46866:SF1">
    <property type="entry name" value="GH12955P"/>
    <property type="match status" value="1"/>
</dbReference>
<reference evidence="2" key="1">
    <citation type="submission" date="2021-02" db="EMBL/GenBank/DDBJ databases">
        <authorList>
            <person name="Nowell W R."/>
        </authorList>
    </citation>
    <scope>NUCLEOTIDE SEQUENCE</scope>
</reference>